<sequence>MKSWRSRVGAGLVAGAAVAVLPLTAGAAFADEGPLVVAAGGYKTEAACNHDGDLDIANGTATYRVCVYSTTTKTFTLFERLAKH</sequence>
<feature type="signal peptide" evidence="1">
    <location>
        <begin position="1"/>
        <end position="30"/>
    </location>
</feature>
<organism evidence="2 3">
    <name type="scientific">Amycolatopsis samaneae</name>
    <dbReference type="NCBI Taxonomy" id="664691"/>
    <lineage>
        <taxon>Bacteria</taxon>
        <taxon>Bacillati</taxon>
        <taxon>Actinomycetota</taxon>
        <taxon>Actinomycetes</taxon>
        <taxon>Pseudonocardiales</taxon>
        <taxon>Pseudonocardiaceae</taxon>
        <taxon>Amycolatopsis</taxon>
    </lineage>
</organism>
<keyword evidence="3" id="KW-1185">Reference proteome</keyword>
<dbReference type="RefSeq" id="WP_345395369.1">
    <property type="nucleotide sequence ID" value="NZ_BAABHG010000007.1"/>
</dbReference>
<reference evidence="3" key="1">
    <citation type="journal article" date="2019" name="Int. J. Syst. Evol. Microbiol.">
        <title>The Global Catalogue of Microorganisms (GCM) 10K type strain sequencing project: providing services to taxonomists for standard genome sequencing and annotation.</title>
        <authorList>
            <consortium name="The Broad Institute Genomics Platform"/>
            <consortium name="The Broad Institute Genome Sequencing Center for Infectious Disease"/>
            <person name="Wu L."/>
            <person name="Ma J."/>
        </authorList>
    </citation>
    <scope>NUCLEOTIDE SEQUENCE [LARGE SCALE GENOMIC DNA]</scope>
    <source>
        <strain evidence="3">CGMCC 4.7643</strain>
    </source>
</reference>
<feature type="chain" id="PRO_5046794163" description="Secreted protein" evidence="1">
    <location>
        <begin position="31"/>
        <end position="84"/>
    </location>
</feature>
<comment type="caution">
    <text evidence="2">The sequence shown here is derived from an EMBL/GenBank/DDBJ whole genome shotgun (WGS) entry which is preliminary data.</text>
</comment>
<keyword evidence="1" id="KW-0732">Signal</keyword>
<proteinExistence type="predicted"/>
<evidence type="ECO:0000313" key="2">
    <source>
        <dbReference type="EMBL" id="MFD2458157.1"/>
    </source>
</evidence>
<gene>
    <name evidence="2" type="ORF">ACFSYJ_06095</name>
</gene>
<protein>
    <recommendedName>
        <fullName evidence="4">Secreted protein</fullName>
    </recommendedName>
</protein>
<evidence type="ECO:0000313" key="3">
    <source>
        <dbReference type="Proteomes" id="UP001597419"/>
    </source>
</evidence>
<evidence type="ECO:0000256" key="1">
    <source>
        <dbReference type="SAM" id="SignalP"/>
    </source>
</evidence>
<dbReference type="Proteomes" id="UP001597419">
    <property type="component" value="Unassembled WGS sequence"/>
</dbReference>
<evidence type="ECO:0008006" key="4">
    <source>
        <dbReference type="Google" id="ProtNLM"/>
    </source>
</evidence>
<accession>A0ABW5GCK0</accession>
<dbReference type="EMBL" id="JBHUKU010000003">
    <property type="protein sequence ID" value="MFD2458157.1"/>
    <property type="molecule type" value="Genomic_DNA"/>
</dbReference>
<name>A0ABW5GCK0_9PSEU</name>